<dbReference type="EMBL" id="JOKG01000007">
    <property type="protein sequence ID" value="KEQ11370.1"/>
    <property type="molecule type" value="Genomic_DNA"/>
</dbReference>
<keyword evidence="4" id="KW-1185">Reference proteome</keyword>
<name>A0A081MYU7_9GAMM</name>
<sequence>MNNKSVQNKLLKAVLLASVLLTPLAFAGKLLPDNAKPLSKVIEMLEKKGYHPIIDVELERGRWEIEAFRDNVKRELKVDAVTGEIVSERRDD</sequence>
<dbReference type="Gene3D" id="3.10.450.40">
    <property type="match status" value="1"/>
</dbReference>
<feature type="domain" description="PepSY" evidence="2">
    <location>
        <begin position="13"/>
        <end position="88"/>
    </location>
</feature>
<keyword evidence="1" id="KW-0732">Signal</keyword>
<comment type="caution">
    <text evidence="3">The sequence shown here is derived from an EMBL/GenBank/DDBJ whole genome shotgun (WGS) entry which is preliminary data.</text>
</comment>
<feature type="signal peptide" evidence="1">
    <location>
        <begin position="1"/>
        <end position="27"/>
    </location>
</feature>
<evidence type="ECO:0000259" key="2">
    <source>
        <dbReference type="Pfam" id="PF13670"/>
    </source>
</evidence>
<reference evidence="3 4" key="1">
    <citation type="submission" date="2014-06" db="EMBL/GenBank/DDBJ databases">
        <title>Whole Genome Sequences of Three Symbiotic Endozoicomonas Bacteria.</title>
        <authorList>
            <person name="Neave M.J."/>
            <person name="Apprill A."/>
            <person name="Voolstra C.R."/>
        </authorList>
    </citation>
    <scope>NUCLEOTIDE SEQUENCE [LARGE SCALE GENOMIC DNA]</scope>
    <source>
        <strain evidence="3 4">LMG 24815</strain>
    </source>
</reference>
<evidence type="ECO:0000256" key="1">
    <source>
        <dbReference type="SAM" id="SignalP"/>
    </source>
</evidence>
<dbReference type="eggNOG" id="COG5591">
    <property type="taxonomic scope" value="Bacteria"/>
</dbReference>
<accession>A0A081MYU7</accession>
<feature type="chain" id="PRO_5001760401" description="PepSY domain-containing protein" evidence="1">
    <location>
        <begin position="28"/>
        <end position="92"/>
    </location>
</feature>
<evidence type="ECO:0000313" key="3">
    <source>
        <dbReference type="EMBL" id="KEQ11370.1"/>
    </source>
</evidence>
<organism evidence="3 4">
    <name type="scientific">Endozoicomonas montiporae</name>
    <dbReference type="NCBI Taxonomy" id="1027273"/>
    <lineage>
        <taxon>Bacteria</taxon>
        <taxon>Pseudomonadati</taxon>
        <taxon>Pseudomonadota</taxon>
        <taxon>Gammaproteobacteria</taxon>
        <taxon>Oceanospirillales</taxon>
        <taxon>Endozoicomonadaceae</taxon>
        <taxon>Endozoicomonas</taxon>
    </lineage>
</organism>
<dbReference type="InterPro" id="IPR025711">
    <property type="entry name" value="PepSY"/>
</dbReference>
<dbReference type="Proteomes" id="UP000028006">
    <property type="component" value="Unassembled WGS sequence"/>
</dbReference>
<proteinExistence type="predicted"/>
<dbReference type="AlphaFoldDB" id="A0A081MYU7"/>
<protein>
    <recommendedName>
        <fullName evidence="2">PepSY domain-containing protein</fullName>
    </recommendedName>
</protein>
<dbReference type="RefSeq" id="WP_034879582.1">
    <property type="nucleotide sequence ID" value="NZ_JOKG01000007.1"/>
</dbReference>
<gene>
    <name evidence="3" type="ORF">GZ77_24960</name>
</gene>
<dbReference type="Pfam" id="PF13670">
    <property type="entry name" value="PepSY_2"/>
    <property type="match status" value="1"/>
</dbReference>
<evidence type="ECO:0000313" key="4">
    <source>
        <dbReference type="Proteomes" id="UP000028006"/>
    </source>
</evidence>